<keyword evidence="5" id="KW-1133">Transmembrane helix</keyword>
<evidence type="ECO:0000256" key="3">
    <source>
        <dbReference type="ARBA" id="ARBA00022692"/>
    </source>
</evidence>
<feature type="coiled-coil region" evidence="8">
    <location>
        <begin position="25"/>
        <end position="76"/>
    </location>
</feature>
<keyword evidence="8" id="KW-0175">Coiled coil</keyword>
<evidence type="ECO:0000256" key="5">
    <source>
        <dbReference type="ARBA" id="ARBA00022989"/>
    </source>
</evidence>
<dbReference type="InterPro" id="IPR003369">
    <property type="entry name" value="TatA/B/E"/>
</dbReference>
<keyword evidence="7" id="KW-0472">Membrane</keyword>
<organism evidence="9 10">
    <name type="scientific">Legionella maceachernii</name>
    <dbReference type="NCBI Taxonomy" id="466"/>
    <lineage>
        <taxon>Bacteria</taxon>
        <taxon>Pseudomonadati</taxon>
        <taxon>Pseudomonadota</taxon>
        <taxon>Gammaproteobacteria</taxon>
        <taxon>Legionellales</taxon>
        <taxon>Legionellaceae</taxon>
        <taxon>Legionella</taxon>
    </lineage>
</organism>
<dbReference type="Pfam" id="PF02416">
    <property type="entry name" value="TatA_B_E"/>
    <property type="match status" value="1"/>
</dbReference>
<evidence type="ECO:0000256" key="6">
    <source>
        <dbReference type="ARBA" id="ARBA00023010"/>
    </source>
</evidence>
<sequence length="78" mass="9118">MSSGELFLTFLVAILVFGPTKLPMLAEHLGKLARLLNQLKQQTINFWEAQLHEYQLKENTRKAEQVDTLYQELDQKKE</sequence>
<dbReference type="AlphaFoldDB" id="A0A0W0VWV9"/>
<keyword evidence="2" id="KW-0813">Transport</keyword>
<comment type="caution">
    <text evidence="9">The sequence shown here is derived from an EMBL/GenBank/DDBJ whole genome shotgun (WGS) entry which is preliminary data.</text>
</comment>
<keyword evidence="3" id="KW-0812">Transmembrane</keyword>
<evidence type="ECO:0000256" key="4">
    <source>
        <dbReference type="ARBA" id="ARBA00022927"/>
    </source>
</evidence>
<evidence type="ECO:0000256" key="8">
    <source>
        <dbReference type="SAM" id="Coils"/>
    </source>
</evidence>
<dbReference type="PATRIC" id="fig|466.6.peg.2881"/>
<keyword evidence="6" id="KW-0811">Translocation</keyword>
<keyword evidence="4" id="KW-0653">Protein transport</keyword>
<accession>A0A0W0VWV9</accession>
<name>A0A0W0VWV9_9GAMM</name>
<evidence type="ECO:0000313" key="9">
    <source>
        <dbReference type="EMBL" id="KTD24613.1"/>
    </source>
</evidence>
<protein>
    <submittedName>
        <fullName evidence="9">TatB protein (Twin arginine translocation)</fullName>
    </submittedName>
</protein>
<reference evidence="9 10" key="1">
    <citation type="submission" date="2015-11" db="EMBL/GenBank/DDBJ databases">
        <title>Genomic analysis of 38 Legionella species identifies large and diverse effector repertoires.</title>
        <authorList>
            <person name="Burstein D."/>
            <person name="Amaro F."/>
            <person name="Zusman T."/>
            <person name="Lifshitz Z."/>
            <person name="Cohen O."/>
            <person name="Gilbert J.A."/>
            <person name="Pupko T."/>
            <person name="Shuman H.A."/>
            <person name="Segal G."/>
        </authorList>
    </citation>
    <scope>NUCLEOTIDE SEQUENCE [LARGE SCALE GENOMIC DNA]</scope>
    <source>
        <strain evidence="9 10">PX-1-G2-E2</strain>
    </source>
</reference>
<evidence type="ECO:0000313" key="10">
    <source>
        <dbReference type="Proteomes" id="UP000054908"/>
    </source>
</evidence>
<gene>
    <name evidence="9" type="primary">tatB</name>
    <name evidence="9" type="ORF">Lmac_2700</name>
</gene>
<dbReference type="Proteomes" id="UP000054908">
    <property type="component" value="Unassembled WGS sequence"/>
</dbReference>
<evidence type="ECO:0000256" key="7">
    <source>
        <dbReference type="ARBA" id="ARBA00023136"/>
    </source>
</evidence>
<proteinExistence type="predicted"/>
<comment type="subcellular location">
    <subcellularLocation>
        <location evidence="1">Membrane</location>
        <topology evidence="1">Single-pass membrane protein</topology>
    </subcellularLocation>
</comment>
<dbReference type="Gene3D" id="1.20.5.3310">
    <property type="match status" value="1"/>
</dbReference>
<dbReference type="OrthoDB" id="5653976at2"/>
<dbReference type="RefSeq" id="WP_058453384.1">
    <property type="nucleotide sequence ID" value="NZ_CAAAIB010000001.1"/>
</dbReference>
<dbReference type="GO" id="GO:0016020">
    <property type="term" value="C:membrane"/>
    <property type="evidence" value="ECO:0007669"/>
    <property type="project" value="UniProtKB-ARBA"/>
</dbReference>
<dbReference type="STRING" id="466.Lmac_2700"/>
<evidence type="ECO:0000256" key="2">
    <source>
        <dbReference type="ARBA" id="ARBA00022448"/>
    </source>
</evidence>
<dbReference type="EMBL" id="LNYL01000050">
    <property type="protein sequence ID" value="KTD24613.1"/>
    <property type="molecule type" value="Genomic_DNA"/>
</dbReference>
<keyword evidence="10" id="KW-1185">Reference proteome</keyword>
<dbReference type="GO" id="GO:0015031">
    <property type="term" value="P:protein transport"/>
    <property type="evidence" value="ECO:0007669"/>
    <property type="project" value="UniProtKB-KW"/>
</dbReference>
<evidence type="ECO:0000256" key="1">
    <source>
        <dbReference type="ARBA" id="ARBA00004167"/>
    </source>
</evidence>